<accession>A0AAW1VXY0</accession>
<keyword evidence="3" id="KW-1185">Reference proteome</keyword>
<keyword evidence="1" id="KW-1133">Transmembrane helix</keyword>
<organism evidence="2 3">
    <name type="scientific">Rubus argutus</name>
    <name type="common">Southern blackberry</name>
    <dbReference type="NCBI Taxonomy" id="59490"/>
    <lineage>
        <taxon>Eukaryota</taxon>
        <taxon>Viridiplantae</taxon>
        <taxon>Streptophyta</taxon>
        <taxon>Embryophyta</taxon>
        <taxon>Tracheophyta</taxon>
        <taxon>Spermatophyta</taxon>
        <taxon>Magnoliopsida</taxon>
        <taxon>eudicotyledons</taxon>
        <taxon>Gunneridae</taxon>
        <taxon>Pentapetalae</taxon>
        <taxon>rosids</taxon>
        <taxon>fabids</taxon>
        <taxon>Rosales</taxon>
        <taxon>Rosaceae</taxon>
        <taxon>Rosoideae</taxon>
        <taxon>Rosoideae incertae sedis</taxon>
        <taxon>Rubus</taxon>
    </lineage>
</organism>
<dbReference type="Proteomes" id="UP001457282">
    <property type="component" value="Unassembled WGS sequence"/>
</dbReference>
<dbReference type="AlphaFoldDB" id="A0AAW1VXY0"/>
<proteinExistence type="predicted"/>
<comment type="caution">
    <text evidence="2">The sequence shown here is derived from an EMBL/GenBank/DDBJ whole genome shotgun (WGS) entry which is preliminary data.</text>
</comment>
<sequence>MVSGDEEIEHGLVCDWACGGNEVGLQFGAVVDAMKTPREDAGTPTIRGGVVAVRENRRRGLGSLVVVCEAVMAVVIVRLGFYGGER</sequence>
<reference evidence="2 3" key="1">
    <citation type="journal article" date="2023" name="G3 (Bethesda)">
        <title>A chromosome-length genome assembly and annotation of blackberry (Rubus argutus, cv. 'Hillquist').</title>
        <authorList>
            <person name="Bruna T."/>
            <person name="Aryal R."/>
            <person name="Dudchenko O."/>
            <person name="Sargent D.J."/>
            <person name="Mead D."/>
            <person name="Buti M."/>
            <person name="Cavallini A."/>
            <person name="Hytonen T."/>
            <person name="Andres J."/>
            <person name="Pham M."/>
            <person name="Weisz D."/>
            <person name="Mascagni F."/>
            <person name="Usai G."/>
            <person name="Natali L."/>
            <person name="Bassil N."/>
            <person name="Fernandez G.E."/>
            <person name="Lomsadze A."/>
            <person name="Armour M."/>
            <person name="Olukolu B."/>
            <person name="Poorten T."/>
            <person name="Britton C."/>
            <person name="Davik J."/>
            <person name="Ashrafi H."/>
            <person name="Aiden E.L."/>
            <person name="Borodovsky M."/>
            <person name="Worthington M."/>
        </authorList>
    </citation>
    <scope>NUCLEOTIDE SEQUENCE [LARGE SCALE GENOMIC DNA]</scope>
    <source>
        <strain evidence="2">PI 553951</strain>
    </source>
</reference>
<evidence type="ECO:0008006" key="4">
    <source>
        <dbReference type="Google" id="ProtNLM"/>
    </source>
</evidence>
<keyword evidence="1" id="KW-0812">Transmembrane</keyword>
<evidence type="ECO:0000256" key="1">
    <source>
        <dbReference type="SAM" id="Phobius"/>
    </source>
</evidence>
<gene>
    <name evidence="2" type="ORF">M0R45_036129</name>
</gene>
<evidence type="ECO:0000313" key="2">
    <source>
        <dbReference type="EMBL" id="KAK9912258.1"/>
    </source>
</evidence>
<keyword evidence="1" id="KW-0472">Membrane</keyword>
<protein>
    <recommendedName>
        <fullName evidence="4">N-acetyltransferase domain-containing protein</fullName>
    </recommendedName>
</protein>
<dbReference type="EMBL" id="JBEDUW010000007">
    <property type="protein sequence ID" value="KAK9912258.1"/>
    <property type="molecule type" value="Genomic_DNA"/>
</dbReference>
<name>A0AAW1VXY0_RUBAR</name>
<feature type="transmembrane region" description="Helical" evidence="1">
    <location>
        <begin position="61"/>
        <end position="81"/>
    </location>
</feature>
<evidence type="ECO:0000313" key="3">
    <source>
        <dbReference type="Proteomes" id="UP001457282"/>
    </source>
</evidence>